<feature type="region of interest" description="Disordered" evidence="6">
    <location>
        <begin position="47"/>
        <end position="131"/>
    </location>
</feature>
<feature type="compositionally biased region" description="Low complexity" evidence="6">
    <location>
        <begin position="1418"/>
        <end position="1432"/>
    </location>
</feature>
<evidence type="ECO:0000256" key="1">
    <source>
        <dbReference type="ARBA" id="ARBA00004138"/>
    </source>
</evidence>
<proteinExistence type="predicted"/>
<evidence type="ECO:0000256" key="4">
    <source>
        <dbReference type="ARBA" id="ARBA00023069"/>
    </source>
</evidence>
<dbReference type="GO" id="GO:0005737">
    <property type="term" value="C:cytoplasm"/>
    <property type="evidence" value="ECO:0007669"/>
    <property type="project" value="UniProtKB-SubCell"/>
</dbReference>
<dbReference type="GO" id="GO:0005929">
    <property type="term" value="C:cilium"/>
    <property type="evidence" value="ECO:0007669"/>
    <property type="project" value="UniProtKB-SubCell"/>
</dbReference>
<feature type="domain" description="HYDIN/VesB/CFA65-like Ig-like" evidence="7">
    <location>
        <begin position="853"/>
        <end position="955"/>
    </location>
</feature>
<dbReference type="GO" id="GO:0015631">
    <property type="term" value="F:tubulin binding"/>
    <property type="evidence" value="ECO:0007669"/>
    <property type="project" value="TreeGrafter"/>
</dbReference>
<dbReference type="Pfam" id="PF23316">
    <property type="entry name" value="Ig_DLEC1_6th"/>
    <property type="match status" value="1"/>
</dbReference>
<organism evidence="9">
    <name type="scientific">Tetraselmis sp. GSL018</name>
    <dbReference type="NCBI Taxonomy" id="582737"/>
    <lineage>
        <taxon>Eukaryota</taxon>
        <taxon>Viridiplantae</taxon>
        <taxon>Chlorophyta</taxon>
        <taxon>core chlorophytes</taxon>
        <taxon>Chlorodendrophyceae</taxon>
        <taxon>Chlorodendrales</taxon>
        <taxon>Chlorodendraceae</taxon>
        <taxon>Tetraselmis</taxon>
    </lineage>
</organism>
<keyword evidence="4" id="KW-0969">Cilium</keyword>
<gene>
    <name evidence="9" type="ORF">TSPGSL018_20557</name>
</gene>
<accession>A0A061QYE1</accession>
<evidence type="ECO:0000256" key="2">
    <source>
        <dbReference type="ARBA" id="ARBA00004496"/>
    </source>
</evidence>
<dbReference type="Pfam" id="PF22544">
    <property type="entry name" value="HYDIN_VesB_CFA65-like_Ig"/>
    <property type="match status" value="1"/>
</dbReference>
<sequence length="1501" mass="165028">MDLEPSACVKSTPRTVYYPREPVEQELQEANVQGVLESLFPELYIPSEVESTPQIEQAEEEVDTSAVGQDALEREPPGKNRAAKGSQEKKSHSSAKPVARKGKPEPEPEPEPEPVPEPEPEDPDPYGYDTRLAEIESEFEAAISRAEDLERSLLRAEEEARQKEIRELEQQDEDFTERHRKTGAPLGATPLSSDEQRMAENGLSDPRKILSEYAARMDLELGPPRVHEFSANHMAEPHYMLKTNNVKVRLSEAPDRGNLMATNRVLSWHTLPEAEVKRRVRESEARRREQGRRMNKDREDVEFRIIDSMRHRLTFLRNPRFPPSRPPGGFGGRADHRYKWGVGRVPDVPQPMRATLTGDPSIVITAEPPAVNFTGYEAGGVYSMEIRLRNMSNVLRRVRLLPPKSPFFHVSLVRYPKEHGYLAPGMHALATVVFTPDSLADFEDFLTIDTELKGGKSSFKVPLTGTRRSPELTLPQTISLGEVMVGNEQVSEVGFENLGGDGCLKLVSESDWPHRLASAPADIMEAGVFRIWPAQFHVASGQRAAIYVSFWPFTPQDYEARFYIVADNCHARECVLRGEGTEVEITVNELDGRALKPGELNGTLWFGEVDSGSSSERTLTVQNVGGVALPFVWQQTERKMLGRQPRNNIAELESGEEQNSDAEQLRLQQAVRDELDLTFLDAVQKYFFISPDKGRFEPGQSITFTLEFRPFALRRYEYWMQLMVDTAIEGTAGTKPDTLAVEIGLEGTAAPLEARVAPRKVDLRCTPLLLGHSTSLDLVLQNPSEGPAHYSFSGMTQSVSLAPVSGVLSPGELAQATLTVKATSLGFHSQTITMDVQYGPSTEVSVLYNVQTPRIEMLNSDLDFGLVQVGTKAQATLNLHNGSGIIAAWNVLERLPRSSDVSQLNLKFEPQSGAIQAGGYSQVVVSCNPKVTGALRSTVVCETEGKTKHHLNVRADVVEPCVRIEPSTFDLGTVYEGVSLTREFRLLNRTQLGAAWEWDPVIYGVGWEALDIKLIPRSGFLQPFEETWIDVTYTPKQPMASVEIIAGLSVQGCSVPVGLRTTAEVCGLDVHMAIVAPGERSGLPKRGERVTPLPRKEMQLDFGLKCPLGQTQIRVLVLRNNTAIPAQVRVWVDKFASLPMELEERVPAGSSTGSASRSASARSIARSAAQRVKLGAEHERLSPFSSKDGRDMMVNRRNRAAARRVLGDRGLAISCDPGEGTLQPWGELRCVVACATDMLGVYHDTLHVLVGSLPRWDVPLRLGAVGTPLELHCERRRPDGLGDGRLPPHEARLRFGDVASGTRCEKPFHVRNTSSLDMLVSWEVLVHDAGEKKVDVFGVVADEESGTVRIDWSLHAHPAESPFSVEPAEAVVRAGASAPFRAAFCSEGERAHNCRPPARALARQPPEPPPVARRGRAGRPLARGGLPPTRRAAGGGPCAAPPLPLGGLQARVPGAGLHGLPRLDGLEQLQPCQRPIIRAPRHALKPDGDAARLCGRGVSPV</sequence>
<keyword evidence="5" id="KW-0966">Cell projection</keyword>
<protein>
    <submittedName>
        <fullName evidence="9">Deleted in lung and esophageal cancer protein 1</fullName>
    </submittedName>
</protein>
<dbReference type="Pfam" id="PF23277">
    <property type="entry name" value="Ig_Dlec1_1"/>
    <property type="match status" value="1"/>
</dbReference>
<feature type="compositionally biased region" description="Acidic residues" evidence="6">
    <location>
        <begin position="107"/>
        <end position="124"/>
    </location>
</feature>
<dbReference type="InterPro" id="IPR053879">
    <property type="entry name" value="HYDIN_VesB_CFA65-like_Ig"/>
</dbReference>
<dbReference type="InterPro" id="IPR013783">
    <property type="entry name" value="Ig-like_fold"/>
</dbReference>
<feature type="region of interest" description="Disordered" evidence="6">
    <location>
        <begin position="1397"/>
        <end position="1436"/>
    </location>
</feature>
<feature type="domain" description="Deleted in lung and esophageal cancer protein 1 Ig-like" evidence="8">
    <location>
        <begin position="365"/>
        <end position="450"/>
    </location>
</feature>
<keyword evidence="3" id="KW-0963">Cytoplasm</keyword>
<dbReference type="InterPro" id="IPR033304">
    <property type="entry name" value="DLEC1"/>
</dbReference>
<name>A0A061QYE1_9CHLO</name>
<evidence type="ECO:0000259" key="8">
    <source>
        <dbReference type="Pfam" id="PF23277"/>
    </source>
</evidence>
<dbReference type="InterPro" id="IPR059041">
    <property type="entry name" value="Ig_DLEC1_1"/>
</dbReference>
<dbReference type="Gene3D" id="2.60.40.10">
    <property type="entry name" value="Immunoglobulins"/>
    <property type="match status" value="8"/>
</dbReference>
<dbReference type="PANTHER" id="PTHR46348">
    <property type="entry name" value="DELETED IN LUNG AND ESOPHAGEAL CANCER PROTEIN 1"/>
    <property type="match status" value="1"/>
</dbReference>
<dbReference type="CDD" id="cd22249">
    <property type="entry name" value="UDM1_RNF168_RNF169-like"/>
    <property type="match status" value="1"/>
</dbReference>
<evidence type="ECO:0000313" key="9">
    <source>
        <dbReference type="EMBL" id="JAC63475.1"/>
    </source>
</evidence>
<dbReference type="EMBL" id="GBEZ01023411">
    <property type="protein sequence ID" value="JAC63475.1"/>
    <property type="molecule type" value="Transcribed_RNA"/>
</dbReference>
<evidence type="ECO:0000259" key="7">
    <source>
        <dbReference type="Pfam" id="PF22544"/>
    </source>
</evidence>
<feature type="region of interest" description="Disordered" evidence="6">
    <location>
        <begin position="165"/>
        <end position="192"/>
    </location>
</feature>
<evidence type="ECO:0000256" key="5">
    <source>
        <dbReference type="ARBA" id="ARBA00023273"/>
    </source>
</evidence>
<comment type="subcellular location">
    <subcellularLocation>
        <location evidence="1">Cell projection</location>
        <location evidence="1">Cilium</location>
    </subcellularLocation>
    <subcellularLocation>
        <location evidence="2">Cytoplasm</location>
    </subcellularLocation>
</comment>
<dbReference type="PANTHER" id="PTHR46348:SF1">
    <property type="entry name" value="DELETED IN LUNG AND ESOPHAGEAL CANCER PROTEIN 1"/>
    <property type="match status" value="1"/>
</dbReference>
<reference evidence="9" key="1">
    <citation type="submission" date="2014-05" db="EMBL/GenBank/DDBJ databases">
        <title>The transcriptome of the halophilic microalga Tetraselmis sp. GSL018 isolated from the Great Salt Lake, Utah.</title>
        <authorList>
            <person name="Jinkerson R.E."/>
            <person name="D'Adamo S."/>
            <person name="Posewitz M.C."/>
        </authorList>
    </citation>
    <scope>NUCLEOTIDE SEQUENCE</scope>
    <source>
        <strain evidence="9">GSL018</strain>
    </source>
</reference>
<evidence type="ECO:0000256" key="3">
    <source>
        <dbReference type="ARBA" id="ARBA00022490"/>
    </source>
</evidence>
<dbReference type="GO" id="GO:0008285">
    <property type="term" value="P:negative regulation of cell population proliferation"/>
    <property type="evidence" value="ECO:0007669"/>
    <property type="project" value="InterPro"/>
</dbReference>
<evidence type="ECO:0000256" key="6">
    <source>
        <dbReference type="SAM" id="MobiDB-lite"/>
    </source>
</evidence>